<dbReference type="GO" id="GO:0061630">
    <property type="term" value="F:ubiquitin protein ligase activity"/>
    <property type="evidence" value="ECO:0007669"/>
    <property type="project" value="TreeGrafter"/>
</dbReference>
<dbReference type="SMART" id="SM00184">
    <property type="entry name" value="RING"/>
    <property type="match status" value="1"/>
</dbReference>
<dbReference type="Pfam" id="PF07576">
    <property type="entry name" value="BRAP2"/>
    <property type="match status" value="1"/>
</dbReference>
<dbReference type="SUPFAM" id="SSF57850">
    <property type="entry name" value="RING/U-box"/>
    <property type="match status" value="2"/>
</dbReference>
<dbReference type="OrthoDB" id="273556at2759"/>
<dbReference type="GO" id="GO:0008270">
    <property type="term" value="F:zinc ion binding"/>
    <property type="evidence" value="ECO:0007669"/>
    <property type="project" value="UniProtKB-KW"/>
</dbReference>
<evidence type="ECO:0000256" key="4">
    <source>
        <dbReference type="PROSITE-ProRule" id="PRU00502"/>
    </source>
</evidence>
<keyword evidence="5" id="KW-0175">Coiled coil</keyword>
<dbReference type="PROSITE" id="PS50271">
    <property type="entry name" value="ZF_UBP"/>
    <property type="match status" value="1"/>
</dbReference>
<proteinExistence type="predicted"/>
<evidence type="ECO:0000259" key="6">
    <source>
        <dbReference type="PROSITE" id="PS50089"/>
    </source>
</evidence>
<dbReference type="EMBL" id="LT598448">
    <property type="protein sequence ID" value="SCU89421.1"/>
    <property type="molecule type" value="Genomic_DNA"/>
</dbReference>
<dbReference type="SMART" id="SM00290">
    <property type="entry name" value="ZnF_UBP"/>
    <property type="match status" value="1"/>
</dbReference>
<sequence length="521" mass="59740">MNFWYRLVVELGTKSEATEAREFWNGGKDILPESGKRETGRNQVTSQDWRTGEIELVNIHMTAIDGGLIEAGFVGSGIVHLFRSGQGRNLPESQEGLFRVPGDNTTIGVLFVPSYLTARDMLFSFLGETVINQASHFRIIRSSDDFILLIKFRTPEFAKRFKEQFDGHTFNKMDPGTCHVLQIQEIVFQDHLFPTSQSKGSVFPMRDPFTSHDKQEVELPTCPVCLERLDSEVTGLATIPCQHTFHCKCLNKWKDSRCPVCRYSELKVTKSSLMRQAARCSSCGSNENLWICLICGNIGCGRYNFKHGVQHFTDTGHFFAMEVATQRVWDYAGDNYVHRLVQNEVDGKLVEVGSSTSQDPYVKRNKEYHLEYVQVLLSQLESQREFYEIKLRQVSEEPQLERTSESLTSLRNLQQQVQDLKLSAGQSRIKAEQKMAKMQKQLEEEKLLSEALEENLVQLKKAKEDLQSHLQQNDAEKEDLQEQVKDLMFFLDSQEKLKDADENVKQGTLVMKAKKNSKKRK</sequence>
<feature type="domain" description="UBP-type" evidence="7">
    <location>
        <begin position="256"/>
        <end position="356"/>
    </location>
</feature>
<dbReference type="GO" id="GO:0005737">
    <property type="term" value="C:cytoplasm"/>
    <property type="evidence" value="ECO:0007669"/>
    <property type="project" value="TreeGrafter"/>
</dbReference>
<dbReference type="Gene3D" id="3.30.40.10">
    <property type="entry name" value="Zinc/RING finger domain, C3HC4 (zinc finger)"/>
    <property type="match status" value="2"/>
</dbReference>
<dbReference type="InterPro" id="IPR011422">
    <property type="entry name" value="BRAP2/ETP1_RRM"/>
</dbReference>
<evidence type="ECO:0000256" key="5">
    <source>
        <dbReference type="SAM" id="Coils"/>
    </source>
</evidence>
<dbReference type="GO" id="GO:0016567">
    <property type="term" value="P:protein ubiquitination"/>
    <property type="evidence" value="ECO:0007669"/>
    <property type="project" value="TreeGrafter"/>
</dbReference>
<dbReference type="GO" id="GO:0007265">
    <property type="term" value="P:Ras protein signal transduction"/>
    <property type="evidence" value="ECO:0007669"/>
    <property type="project" value="TreeGrafter"/>
</dbReference>
<dbReference type="InterPro" id="IPR013083">
    <property type="entry name" value="Znf_RING/FYVE/PHD"/>
</dbReference>
<dbReference type="Proteomes" id="UP000189911">
    <property type="component" value="Chromosome D"/>
</dbReference>
<dbReference type="CDD" id="cd16457">
    <property type="entry name" value="RING-H2_BRAP2"/>
    <property type="match status" value="1"/>
</dbReference>
<keyword evidence="2 4" id="KW-0863">Zinc-finger</keyword>
<evidence type="ECO:0000256" key="3">
    <source>
        <dbReference type="ARBA" id="ARBA00022833"/>
    </source>
</evidence>
<keyword evidence="3" id="KW-0862">Zinc</keyword>
<dbReference type="InterPro" id="IPR047243">
    <property type="entry name" value="RING-H2_BRAP2"/>
</dbReference>
<keyword evidence="9" id="KW-1185">Reference proteome</keyword>
<keyword evidence="1" id="KW-0479">Metal-binding</keyword>
<protein>
    <submittedName>
        <fullName evidence="8">LANO_0D04852g1_1</fullName>
    </submittedName>
</protein>
<dbReference type="AlphaFoldDB" id="A0A1G4JH95"/>
<reference evidence="9" key="1">
    <citation type="submission" date="2016-03" db="EMBL/GenBank/DDBJ databases">
        <authorList>
            <person name="Devillers Hugo."/>
        </authorList>
    </citation>
    <scope>NUCLEOTIDE SEQUENCE [LARGE SCALE GENOMIC DNA]</scope>
</reference>
<dbReference type="Pfam" id="PF13639">
    <property type="entry name" value="zf-RING_2"/>
    <property type="match status" value="1"/>
</dbReference>
<feature type="coiled-coil region" evidence="5">
    <location>
        <begin position="428"/>
        <end position="486"/>
    </location>
</feature>
<dbReference type="Pfam" id="PF02148">
    <property type="entry name" value="zf-UBP"/>
    <property type="match status" value="1"/>
</dbReference>
<evidence type="ECO:0000313" key="8">
    <source>
        <dbReference type="EMBL" id="SCU89421.1"/>
    </source>
</evidence>
<dbReference type="PANTHER" id="PTHR24007:SF7">
    <property type="entry name" value="BRCA1-ASSOCIATED PROTEIN"/>
    <property type="match status" value="1"/>
</dbReference>
<dbReference type="PANTHER" id="PTHR24007">
    <property type="entry name" value="BRCA1-ASSOCIATED PROTEIN"/>
    <property type="match status" value="1"/>
</dbReference>
<evidence type="ECO:0000259" key="7">
    <source>
        <dbReference type="PROSITE" id="PS50271"/>
    </source>
</evidence>
<name>A0A1G4JH95_9SACH</name>
<gene>
    <name evidence="8" type="ORF">LANO_0D04852G</name>
</gene>
<organism evidence="8 9">
    <name type="scientific">Lachancea nothofagi CBS 11611</name>
    <dbReference type="NCBI Taxonomy" id="1266666"/>
    <lineage>
        <taxon>Eukaryota</taxon>
        <taxon>Fungi</taxon>
        <taxon>Dikarya</taxon>
        <taxon>Ascomycota</taxon>
        <taxon>Saccharomycotina</taxon>
        <taxon>Saccharomycetes</taxon>
        <taxon>Saccharomycetales</taxon>
        <taxon>Saccharomycetaceae</taxon>
        <taxon>Lachancea</taxon>
    </lineage>
</organism>
<dbReference type="PROSITE" id="PS50089">
    <property type="entry name" value="ZF_RING_2"/>
    <property type="match status" value="1"/>
</dbReference>
<evidence type="ECO:0000313" key="9">
    <source>
        <dbReference type="Proteomes" id="UP000189911"/>
    </source>
</evidence>
<evidence type="ECO:0000256" key="2">
    <source>
        <dbReference type="ARBA" id="ARBA00022771"/>
    </source>
</evidence>
<accession>A0A1G4JH95</accession>
<evidence type="ECO:0000256" key="1">
    <source>
        <dbReference type="ARBA" id="ARBA00022723"/>
    </source>
</evidence>
<dbReference type="InterPro" id="IPR001607">
    <property type="entry name" value="Znf_UBP"/>
</dbReference>
<dbReference type="InterPro" id="IPR001841">
    <property type="entry name" value="Znf_RING"/>
</dbReference>
<feature type="domain" description="RING-type" evidence="6">
    <location>
        <begin position="222"/>
        <end position="262"/>
    </location>
</feature>